<comment type="caution">
    <text evidence="2">The sequence shown here is derived from an EMBL/GenBank/DDBJ whole genome shotgun (WGS) entry which is preliminary data.</text>
</comment>
<keyword evidence="1" id="KW-1133">Transmembrane helix</keyword>
<reference evidence="2 3" key="1">
    <citation type="submission" date="2024-05" db="EMBL/GenBank/DDBJ databases">
        <authorList>
            <person name="Park S."/>
        </authorList>
    </citation>
    <scope>NUCLEOTIDE SEQUENCE [LARGE SCALE GENOMIC DNA]</scope>
    <source>
        <strain evidence="2 3">DGU5</strain>
    </source>
</reference>
<keyword evidence="3" id="KW-1185">Reference proteome</keyword>
<evidence type="ECO:0000256" key="1">
    <source>
        <dbReference type="SAM" id="Phobius"/>
    </source>
</evidence>
<proteinExistence type="predicted"/>
<gene>
    <name evidence="2" type="ORF">ABDJ38_07360</name>
</gene>
<dbReference type="SUPFAM" id="SSF81469">
    <property type="entry name" value="Bacterial aa3 type cytochrome c oxidase subunit IV"/>
    <property type="match status" value="1"/>
</dbReference>
<accession>A0ABV0CVU8</accession>
<protein>
    <recommendedName>
        <fullName evidence="4">Aa3-type cytochrome c oxidase subunit IV</fullName>
    </recommendedName>
</protein>
<organism evidence="2 3">
    <name type="scientific">Aurantiacibacter flavus</name>
    <dbReference type="NCBI Taxonomy" id="3145232"/>
    <lineage>
        <taxon>Bacteria</taxon>
        <taxon>Pseudomonadati</taxon>
        <taxon>Pseudomonadota</taxon>
        <taxon>Alphaproteobacteria</taxon>
        <taxon>Sphingomonadales</taxon>
        <taxon>Erythrobacteraceae</taxon>
        <taxon>Aurantiacibacter</taxon>
    </lineage>
</organism>
<dbReference type="Proteomes" id="UP001484535">
    <property type="component" value="Unassembled WGS sequence"/>
</dbReference>
<dbReference type="InterPro" id="IPR036596">
    <property type="entry name" value="Cyt-C_aa3_sf"/>
</dbReference>
<keyword evidence="1" id="KW-0812">Transmembrane</keyword>
<sequence>MAQQQDMNDARDTYSGFISTLKWTVPLVAALVALVVILIA</sequence>
<evidence type="ECO:0008006" key="4">
    <source>
        <dbReference type="Google" id="ProtNLM"/>
    </source>
</evidence>
<keyword evidence="1" id="KW-0472">Membrane</keyword>
<evidence type="ECO:0000313" key="2">
    <source>
        <dbReference type="EMBL" id="MEN7536988.1"/>
    </source>
</evidence>
<feature type="transmembrane region" description="Helical" evidence="1">
    <location>
        <begin position="20"/>
        <end position="39"/>
    </location>
</feature>
<dbReference type="RefSeq" id="WP_346784438.1">
    <property type="nucleotide sequence ID" value="NZ_JBDLBR010000002.1"/>
</dbReference>
<evidence type="ECO:0000313" key="3">
    <source>
        <dbReference type="Proteomes" id="UP001484535"/>
    </source>
</evidence>
<dbReference type="Gene3D" id="1.20.5.160">
    <property type="entry name" value="Bacterial aa3 type cytochrome c oxidase subunit IV"/>
    <property type="match status" value="1"/>
</dbReference>
<name>A0ABV0CVU8_9SPHN</name>
<dbReference type="EMBL" id="JBDLBR010000002">
    <property type="protein sequence ID" value="MEN7536988.1"/>
    <property type="molecule type" value="Genomic_DNA"/>
</dbReference>